<dbReference type="EMBL" id="KZ819682">
    <property type="protein sequence ID" value="PWN24339.1"/>
    <property type="molecule type" value="Genomic_DNA"/>
</dbReference>
<keyword evidence="1" id="KW-0472">Membrane</keyword>
<dbReference type="AlphaFoldDB" id="A0A316UGH5"/>
<keyword evidence="1" id="KW-1133">Transmembrane helix</keyword>
<proteinExistence type="predicted"/>
<keyword evidence="3" id="KW-1185">Reference proteome</keyword>
<organism evidence="2 3">
    <name type="scientific">Jaminaea rosea</name>
    <dbReference type="NCBI Taxonomy" id="1569628"/>
    <lineage>
        <taxon>Eukaryota</taxon>
        <taxon>Fungi</taxon>
        <taxon>Dikarya</taxon>
        <taxon>Basidiomycota</taxon>
        <taxon>Ustilaginomycotina</taxon>
        <taxon>Exobasidiomycetes</taxon>
        <taxon>Microstromatales</taxon>
        <taxon>Microstromatales incertae sedis</taxon>
        <taxon>Jaminaea</taxon>
    </lineage>
</organism>
<evidence type="ECO:0000313" key="2">
    <source>
        <dbReference type="EMBL" id="PWN24339.1"/>
    </source>
</evidence>
<name>A0A316UGH5_9BASI</name>
<keyword evidence="1" id="KW-0812">Transmembrane</keyword>
<accession>A0A316UGH5</accession>
<evidence type="ECO:0000313" key="3">
    <source>
        <dbReference type="Proteomes" id="UP000245884"/>
    </source>
</evidence>
<evidence type="ECO:0000256" key="1">
    <source>
        <dbReference type="SAM" id="Phobius"/>
    </source>
</evidence>
<feature type="transmembrane region" description="Helical" evidence="1">
    <location>
        <begin position="45"/>
        <end position="66"/>
    </location>
</feature>
<gene>
    <name evidence="2" type="ORF">BDZ90DRAFT_235082</name>
</gene>
<dbReference type="GeneID" id="37029075"/>
<dbReference type="Proteomes" id="UP000245884">
    <property type="component" value="Unassembled WGS sequence"/>
</dbReference>
<protein>
    <submittedName>
        <fullName evidence="2">Uncharacterized protein</fullName>
    </submittedName>
</protein>
<sequence>MSPMQLAQLQRALAVQVRRRECISNACCDLAIDLSAIGHRSAANVVQMMFVILLFVILIFLTAVIGDRYLQNSSVRCPGLDRALILLDKASNKPKSNQSSTTSGRIRFVASAWRARCRRDTWLARQRLIARILGKHKLYRGQDRVFLLALPLLLLSRRFSPPLLRRYGSAPSSTRTGLTVWEYPAIYCGCHGATPS</sequence>
<reference evidence="2 3" key="1">
    <citation type="journal article" date="2018" name="Mol. Biol. Evol.">
        <title>Broad Genomic Sampling Reveals a Smut Pathogenic Ancestry of the Fungal Clade Ustilaginomycotina.</title>
        <authorList>
            <person name="Kijpornyongpan T."/>
            <person name="Mondo S.J."/>
            <person name="Barry K."/>
            <person name="Sandor L."/>
            <person name="Lee J."/>
            <person name="Lipzen A."/>
            <person name="Pangilinan J."/>
            <person name="LaButti K."/>
            <person name="Hainaut M."/>
            <person name="Henrissat B."/>
            <person name="Grigoriev I.V."/>
            <person name="Spatafora J.W."/>
            <person name="Aime M.C."/>
        </authorList>
    </citation>
    <scope>NUCLEOTIDE SEQUENCE [LARGE SCALE GENOMIC DNA]</scope>
    <source>
        <strain evidence="2 3">MCA 5214</strain>
    </source>
</reference>
<dbReference type="RefSeq" id="XP_025358951.1">
    <property type="nucleotide sequence ID" value="XM_025507252.1"/>
</dbReference>